<feature type="transmembrane region" description="Helical" evidence="1">
    <location>
        <begin position="5"/>
        <end position="22"/>
    </location>
</feature>
<comment type="caution">
    <text evidence="3">The sequence shown here is derived from an EMBL/GenBank/DDBJ whole genome shotgun (WGS) entry which is preliminary data.</text>
</comment>
<evidence type="ECO:0000313" key="3">
    <source>
        <dbReference type="EMBL" id="OJG10140.1"/>
    </source>
</evidence>
<dbReference type="GO" id="GO:0005886">
    <property type="term" value="C:plasma membrane"/>
    <property type="evidence" value="ECO:0007669"/>
    <property type="project" value="TreeGrafter"/>
</dbReference>
<evidence type="ECO:0000313" key="4">
    <source>
        <dbReference type="Proteomes" id="UP000182149"/>
    </source>
</evidence>
<keyword evidence="1" id="KW-0812">Transmembrane</keyword>
<keyword evidence="4" id="KW-1185">Reference proteome</keyword>
<dbReference type="GO" id="GO:0043709">
    <property type="term" value="P:cell adhesion involved in single-species biofilm formation"/>
    <property type="evidence" value="ECO:0007669"/>
    <property type="project" value="TreeGrafter"/>
</dbReference>
<name>A0A1L8QRL8_9ENTE</name>
<feature type="transmembrane region" description="Helical" evidence="1">
    <location>
        <begin position="77"/>
        <end position="96"/>
    </location>
</feature>
<feature type="transmembrane region" description="Helical" evidence="1">
    <location>
        <begin position="102"/>
        <end position="121"/>
    </location>
</feature>
<accession>A0A1L8QRL8</accession>
<proteinExistence type="predicted"/>
<evidence type="ECO:0000256" key="1">
    <source>
        <dbReference type="SAM" id="Phobius"/>
    </source>
</evidence>
<dbReference type="SMART" id="SM00267">
    <property type="entry name" value="GGDEF"/>
    <property type="match status" value="1"/>
</dbReference>
<dbReference type="SUPFAM" id="SSF55073">
    <property type="entry name" value="Nucleotide cyclase"/>
    <property type="match status" value="1"/>
</dbReference>
<dbReference type="PANTHER" id="PTHR45138:SF9">
    <property type="entry name" value="DIGUANYLATE CYCLASE DGCM-RELATED"/>
    <property type="match status" value="1"/>
</dbReference>
<dbReference type="OrthoDB" id="9759607at2"/>
<feature type="domain" description="GGDEF" evidence="2">
    <location>
        <begin position="215"/>
        <end position="346"/>
    </location>
</feature>
<dbReference type="CDD" id="cd01949">
    <property type="entry name" value="GGDEF"/>
    <property type="match status" value="1"/>
</dbReference>
<dbReference type="AlphaFoldDB" id="A0A1L8QRL8"/>
<dbReference type="EMBL" id="JXKD01000010">
    <property type="protein sequence ID" value="OJG10140.1"/>
    <property type="molecule type" value="Genomic_DNA"/>
</dbReference>
<dbReference type="RefSeq" id="WP_071875103.1">
    <property type="nucleotide sequence ID" value="NZ_JBHSHF010000006.1"/>
</dbReference>
<protein>
    <submittedName>
        <fullName evidence="3">Diguanylate cyclase (GGDEF) domain-containing protein</fullName>
    </submittedName>
</protein>
<dbReference type="Pfam" id="PF00990">
    <property type="entry name" value="GGDEF"/>
    <property type="match status" value="1"/>
</dbReference>
<dbReference type="STRING" id="328396.RU93_GL000390"/>
<feature type="transmembrane region" description="Helical" evidence="1">
    <location>
        <begin position="133"/>
        <end position="153"/>
    </location>
</feature>
<dbReference type="PROSITE" id="PS50887">
    <property type="entry name" value="GGDEF"/>
    <property type="match status" value="1"/>
</dbReference>
<dbReference type="InterPro" id="IPR043128">
    <property type="entry name" value="Rev_trsase/Diguanyl_cyclase"/>
</dbReference>
<dbReference type="GO" id="GO:0052621">
    <property type="term" value="F:diguanylate cyclase activity"/>
    <property type="evidence" value="ECO:0007669"/>
    <property type="project" value="TreeGrafter"/>
</dbReference>
<dbReference type="InterPro" id="IPR050469">
    <property type="entry name" value="Diguanylate_Cyclase"/>
</dbReference>
<dbReference type="InterPro" id="IPR029787">
    <property type="entry name" value="Nucleotide_cyclase"/>
</dbReference>
<feature type="transmembrane region" description="Helical" evidence="1">
    <location>
        <begin position="37"/>
        <end position="57"/>
    </location>
</feature>
<evidence type="ECO:0000259" key="2">
    <source>
        <dbReference type="PROSITE" id="PS50887"/>
    </source>
</evidence>
<reference evidence="3 4" key="1">
    <citation type="submission" date="2014-12" db="EMBL/GenBank/DDBJ databases">
        <title>Draft genome sequences of 29 type strains of Enterococci.</title>
        <authorList>
            <person name="Zhong Z."/>
            <person name="Sun Z."/>
            <person name="Liu W."/>
            <person name="Zhang W."/>
            <person name="Zhang H."/>
        </authorList>
    </citation>
    <scope>NUCLEOTIDE SEQUENCE [LARGE SCALE GENOMIC DNA]</scope>
    <source>
        <strain evidence="3 4">DSM 17690</strain>
    </source>
</reference>
<dbReference type="GO" id="GO:1902201">
    <property type="term" value="P:negative regulation of bacterial-type flagellum-dependent cell motility"/>
    <property type="evidence" value="ECO:0007669"/>
    <property type="project" value="TreeGrafter"/>
</dbReference>
<gene>
    <name evidence="3" type="ORF">RU93_GL000390</name>
</gene>
<keyword evidence="1" id="KW-1133">Transmembrane helix</keyword>
<dbReference type="InterPro" id="IPR000160">
    <property type="entry name" value="GGDEF_dom"/>
</dbReference>
<sequence>MIVGLVANIGIIILNIYVIFKINPSSLNKENFTRKQIIYYIFFETLAGFWLMTNATIIGNTRFDLRLVLFSLGFKYLGWKVMSPAVLFIAISRFMLDSSFASWINLFLAMVLLITLPFLTTYLEKKVSPNKQLYGLVTYNALIMSPFAIYSTGKVWEPLGILFLLLLVSYLLIYFLNYVILELQTIFVGATIDDLTQLHNVRTFREVINKHSSEKDATIIMIDIDHFKYYNDQYGHSVGDQILQEVGFVFNHYSTKNTRIYRIGGDEFAILFFNQSPESIQAYISAVQKAIGNIEVSVGGEILTVQLSIGQAVQQNEESLTQTLQRADKYLYQAKNNGRNQLQSDR</sequence>
<dbReference type="Gene3D" id="3.30.70.270">
    <property type="match status" value="1"/>
</dbReference>
<keyword evidence="1" id="KW-0472">Membrane</keyword>
<dbReference type="NCBIfam" id="TIGR00254">
    <property type="entry name" value="GGDEF"/>
    <property type="match status" value="1"/>
</dbReference>
<dbReference type="FunFam" id="3.30.70.270:FF:000001">
    <property type="entry name" value="Diguanylate cyclase domain protein"/>
    <property type="match status" value="1"/>
</dbReference>
<dbReference type="PANTHER" id="PTHR45138">
    <property type="entry name" value="REGULATORY COMPONENTS OF SENSORY TRANSDUCTION SYSTEM"/>
    <property type="match status" value="1"/>
</dbReference>
<feature type="transmembrane region" description="Helical" evidence="1">
    <location>
        <begin position="159"/>
        <end position="181"/>
    </location>
</feature>
<dbReference type="Proteomes" id="UP000182149">
    <property type="component" value="Unassembled WGS sequence"/>
</dbReference>
<organism evidence="3 4">
    <name type="scientific">Enterococcus aquimarinus</name>
    <dbReference type="NCBI Taxonomy" id="328396"/>
    <lineage>
        <taxon>Bacteria</taxon>
        <taxon>Bacillati</taxon>
        <taxon>Bacillota</taxon>
        <taxon>Bacilli</taxon>
        <taxon>Lactobacillales</taxon>
        <taxon>Enterococcaceae</taxon>
        <taxon>Enterococcus</taxon>
    </lineage>
</organism>